<sequence length="442" mass="45789">MSQPSTATAVAPAPQPPATQPVTTQPLTTQPLVPLGAVPPEVATPTSDTPARLRRLRAVVVGSGVALAVLGTLAMALLTLTLRQGASDVEQLLRVQTIETDLLVADANATNTFLVGGLESPERRAAYDAALADVADLVARSAQAQPADAAALSALNAQVLDYASLVEAARANNRQGLPVGAQYLRQASNGLRADALPVADALVQANAKRASASLTTGWGWAVPLLGLAVLVVLVVVQLRVARLFRRRLNPGLLTASLVVLALVIASTALMARLFLATDLARGEGDLATSAGDARVQANLAKSSESLTLIARGSGQAYEQSWQSSAAVVHERLTTDRILAPFVHDFESYAQVHRKVRALDDGGSWDAAVELAVGSGTGSSNAAFAPFDQKMADIARSSGASAVQDLRNQGAGLVVGCLLTLLAGLASAWAGSRGISTRLREYR</sequence>
<feature type="transmembrane region" description="Helical" evidence="2">
    <location>
        <begin position="218"/>
        <end position="240"/>
    </location>
</feature>
<keyword evidence="2" id="KW-1133">Transmembrane helix</keyword>
<evidence type="ECO:0008006" key="5">
    <source>
        <dbReference type="Google" id="ProtNLM"/>
    </source>
</evidence>
<feature type="compositionally biased region" description="Low complexity" evidence="1">
    <location>
        <begin position="1"/>
        <end position="12"/>
    </location>
</feature>
<proteinExistence type="predicted"/>
<dbReference type="Proteomes" id="UP000198504">
    <property type="component" value="Unassembled WGS sequence"/>
</dbReference>
<gene>
    <name evidence="3" type="ORF">SAMN05421756_10599</name>
</gene>
<dbReference type="AlphaFoldDB" id="A0A1H9I656"/>
<keyword evidence="4" id="KW-1185">Reference proteome</keyword>
<feature type="compositionally biased region" description="Low complexity" evidence="1">
    <location>
        <begin position="20"/>
        <end position="35"/>
    </location>
</feature>
<feature type="transmembrane region" description="Helical" evidence="2">
    <location>
        <begin position="410"/>
        <end position="429"/>
    </location>
</feature>
<organism evidence="3 4">
    <name type="scientific">Microlunatus flavus</name>
    <dbReference type="NCBI Taxonomy" id="1036181"/>
    <lineage>
        <taxon>Bacteria</taxon>
        <taxon>Bacillati</taxon>
        <taxon>Actinomycetota</taxon>
        <taxon>Actinomycetes</taxon>
        <taxon>Propionibacteriales</taxon>
        <taxon>Propionibacteriaceae</taxon>
        <taxon>Microlunatus</taxon>
    </lineage>
</organism>
<name>A0A1H9I656_9ACTN</name>
<feature type="region of interest" description="Disordered" evidence="1">
    <location>
        <begin position="1"/>
        <end position="48"/>
    </location>
</feature>
<protein>
    <recommendedName>
        <fullName evidence="5">Four helix bundle sensory module for signal transduction</fullName>
    </recommendedName>
</protein>
<evidence type="ECO:0000313" key="3">
    <source>
        <dbReference type="EMBL" id="SEQ70008.1"/>
    </source>
</evidence>
<dbReference type="EMBL" id="FOFA01000005">
    <property type="protein sequence ID" value="SEQ70008.1"/>
    <property type="molecule type" value="Genomic_DNA"/>
</dbReference>
<accession>A0A1H9I656</accession>
<keyword evidence="2" id="KW-0812">Transmembrane</keyword>
<evidence type="ECO:0000256" key="2">
    <source>
        <dbReference type="SAM" id="Phobius"/>
    </source>
</evidence>
<evidence type="ECO:0000256" key="1">
    <source>
        <dbReference type="SAM" id="MobiDB-lite"/>
    </source>
</evidence>
<reference evidence="4" key="1">
    <citation type="submission" date="2016-10" db="EMBL/GenBank/DDBJ databases">
        <authorList>
            <person name="Varghese N."/>
            <person name="Submissions S."/>
        </authorList>
    </citation>
    <scope>NUCLEOTIDE SEQUENCE [LARGE SCALE GENOMIC DNA]</scope>
    <source>
        <strain evidence="4">CGMCC 4.6856</strain>
    </source>
</reference>
<evidence type="ECO:0000313" key="4">
    <source>
        <dbReference type="Proteomes" id="UP000198504"/>
    </source>
</evidence>
<feature type="transmembrane region" description="Helical" evidence="2">
    <location>
        <begin position="58"/>
        <end position="82"/>
    </location>
</feature>
<feature type="transmembrane region" description="Helical" evidence="2">
    <location>
        <begin position="252"/>
        <end position="275"/>
    </location>
</feature>
<dbReference type="STRING" id="1036181.SAMN05421756_10599"/>
<keyword evidence="2" id="KW-0472">Membrane</keyword>